<evidence type="ECO:0000313" key="1">
    <source>
        <dbReference type="EMBL" id="SEN76249.1"/>
    </source>
</evidence>
<dbReference type="OrthoDB" id="7802132at2"/>
<dbReference type="Proteomes" id="UP000199585">
    <property type="component" value="Unassembled WGS sequence"/>
</dbReference>
<reference evidence="1 2" key="1">
    <citation type="submission" date="2016-10" db="EMBL/GenBank/DDBJ databases">
        <authorList>
            <person name="de Groot N.N."/>
        </authorList>
    </citation>
    <scope>NUCLEOTIDE SEQUENCE [LARGE SCALE GENOMIC DNA]</scope>
    <source>
        <strain evidence="1 2">DSM 16213</strain>
    </source>
</reference>
<gene>
    <name evidence="1" type="ORF">SAMN04488003_13324</name>
</gene>
<sequence>MSYILHLGHQPTDVSGIAGMLTTVVGGFDANLDVNGVRFIGSRTYAVPFSVAVAPPMGDLWLGFRYVPPNADSENITEATANFLDIYDANQVRIAQIQPLSSTKRYHAIARGDTVVQGNSSYMAANGQPQWIDVRVSVGASITIDFYVDGVLQSSATAANTQGKGKPVLIVFANTGLHGTSSTRTWYYAHFAVLDGVSTIGRRFVRRTPNAIATFSQMVGSIDALKDEDVSTRVSSNAAGQRLSFSLTGPTGPAAVAAIAGVHVKQIAQAGTVGPQAATGFLRMGGVNHDAPAVTVATLAPKPVYSTWALNPMDSSAWTSVTVPAEVGILSA</sequence>
<protein>
    <submittedName>
        <fullName evidence="1">Uncharacterized protein</fullName>
    </submittedName>
</protein>
<proteinExistence type="predicted"/>
<evidence type="ECO:0000313" key="2">
    <source>
        <dbReference type="Proteomes" id="UP000199585"/>
    </source>
</evidence>
<dbReference type="RefSeq" id="WP_089905551.1">
    <property type="nucleotide sequence ID" value="NZ_FOCI01000033.1"/>
</dbReference>
<keyword evidence="2" id="KW-1185">Reference proteome</keyword>
<dbReference type="EMBL" id="FOCI01000033">
    <property type="protein sequence ID" value="SEN76249.1"/>
    <property type="molecule type" value="Genomic_DNA"/>
</dbReference>
<name>A0A1H8J6E1_9RHOB</name>
<dbReference type="AlphaFoldDB" id="A0A1H8J6E1"/>
<accession>A0A1H8J6E1</accession>
<dbReference type="STRING" id="245187.SAMN04488003_13324"/>
<organism evidence="1 2">
    <name type="scientific">Loktanella fryxellensis</name>
    <dbReference type="NCBI Taxonomy" id="245187"/>
    <lineage>
        <taxon>Bacteria</taxon>
        <taxon>Pseudomonadati</taxon>
        <taxon>Pseudomonadota</taxon>
        <taxon>Alphaproteobacteria</taxon>
        <taxon>Rhodobacterales</taxon>
        <taxon>Roseobacteraceae</taxon>
        <taxon>Loktanella</taxon>
    </lineage>
</organism>